<dbReference type="AlphaFoldDB" id="A0A2W2DYX7"/>
<organism evidence="1 2">
    <name type="scientific">Nonomuraea aridisoli</name>
    <dbReference type="NCBI Taxonomy" id="2070368"/>
    <lineage>
        <taxon>Bacteria</taxon>
        <taxon>Bacillati</taxon>
        <taxon>Actinomycetota</taxon>
        <taxon>Actinomycetes</taxon>
        <taxon>Streptosporangiales</taxon>
        <taxon>Streptosporangiaceae</taxon>
        <taxon>Nonomuraea</taxon>
    </lineage>
</organism>
<evidence type="ECO:0000313" key="2">
    <source>
        <dbReference type="Proteomes" id="UP000249304"/>
    </source>
</evidence>
<dbReference type="OrthoDB" id="5189254at2"/>
<name>A0A2W2DYX7_9ACTN</name>
<dbReference type="RefSeq" id="WP_111180328.1">
    <property type="nucleotide sequence ID" value="NZ_POUD01000072.1"/>
</dbReference>
<sequence length="119" mass="13485">MARTNIFRNADDSETLDGWFDPDHAERYEEATRLIGIDCVGVLTGNPAEHQTLYRTPGGRWVLHRWSQWEGDADLYEFLSTGEARIWLITCRHDDAVAKYFGELSEEAGPGVGDIKMVP</sequence>
<proteinExistence type="predicted"/>
<dbReference type="EMBL" id="POUD01000072">
    <property type="protein sequence ID" value="PZG17136.1"/>
    <property type="molecule type" value="Genomic_DNA"/>
</dbReference>
<protein>
    <submittedName>
        <fullName evidence="1">Uncharacterized protein</fullName>
    </submittedName>
</protein>
<reference evidence="1 2" key="1">
    <citation type="submission" date="2018-01" db="EMBL/GenBank/DDBJ databases">
        <title>Draft genome sequence of Nonomuraea sp. KC333.</title>
        <authorList>
            <person name="Sahin N."/>
            <person name="Saygin H."/>
            <person name="Ay H."/>
        </authorList>
    </citation>
    <scope>NUCLEOTIDE SEQUENCE [LARGE SCALE GENOMIC DNA]</scope>
    <source>
        <strain evidence="1 2">KC333</strain>
    </source>
</reference>
<keyword evidence="2" id="KW-1185">Reference proteome</keyword>
<gene>
    <name evidence="1" type="ORF">C1J01_19030</name>
</gene>
<accession>A0A2W2DYX7</accession>
<evidence type="ECO:0000313" key="1">
    <source>
        <dbReference type="EMBL" id="PZG17136.1"/>
    </source>
</evidence>
<comment type="caution">
    <text evidence="1">The sequence shown here is derived from an EMBL/GenBank/DDBJ whole genome shotgun (WGS) entry which is preliminary data.</text>
</comment>
<dbReference type="Proteomes" id="UP000249304">
    <property type="component" value="Unassembled WGS sequence"/>
</dbReference>